<sequence>MNVRSTGVQFMSNNPERFIESSTNHLWSRYIKLDNPPILDIGHYVSTVLSNEAPKYLVKTSELFQNEYTEVQENWLDDPDMNDDANDALANQ</sequence>
<proteinExistence type="predicted"/>
<organism evidence="1 2">
    <name type="scientific">Pocillopora meandrina</name>
    <dbReference type="NCBI Taxonomy" id="46732"/>
    <lineage>
        <taxon>Eukaryota</taxon>
        <taxon>Metazoa</taxon>
        <taxon>Cnidaria</taxon>
        <taxon>Anthozoa</taxon>
        <taxon>Hexacorallia</taxon>
        <taxon>Scleractinia</taxon>
        <taxon>Astrocoeniina</taxon>
        <taxon>Pocilloporidae</taxon>
        <taxon>Pocillopora</taxon>
    </lineage>
</organism>
<evidence type="ECO:0000313" key="2">
    <source>
        <dbReference type="Proteomes" id="UP001159428"/>
    </source>
</evidence>
<name>A0AAU9WDY7_9CNID</name>
<dbReference type="AlphaFoldDB" id="A0AAU9WDY7"/>
<keyword evidence="2" id="KW-1185">Reference proteome</keyword>
<feature type="non-terminal residue" evidence="1">
    <location>
        <position position="92"/>
    </location>
</feature>
<evidence type="ECO:0000313" key="1">
    <source>
        <dbReference type="EMBL" id="CAH3108467.1"/>
    </source>
</evidence>
<dbReference type="EMBL" id="CALNXJ010000011">
    <property type="protein sequence ID" value="CAH3108467.1"/>
    <property type="molecule type" value="Genomic_DNA"/>
</dbReference>
<accession>A0AAU9WDY7</accession>
<gene>
    <name evidence="1" type="ORF">PMEA_00002564</name>
</gene>
<reference evidence="1 2" key="1">
    <citation type="submission" date="2022-05" db="EMBL/GenBank/DDBJ databases">
        <authorList>
            <consortium name="Genoscope - CEA"/>
            <person name="William W."/>
        </authorList>
    </citation>
    <scope>NUCLEOTIDE SEQUENCE [LARGE SCALE GENOMIC DNA]</scope>
</reference>
<dbReference type="Proteomes" id="UP001159428">
    <property type="component" value="Unassembled WGS sequence"/>
</dbReference>
<protein>
    <submittedName>
        <fullName evidence="1">Uncharacterized protein</fullName>
    </submittedName>
</protein>
<comment type="caution">
    <text evidence="1">The sequence shown here is derived from an EMBL/GenBank/DDBJ whole genome shotgun (WGS) entry which is preliminary data.</text>
</comment>